<organism evidence="2 3">
    <name type="scientific">Portunus trituberculatus</name>
    <name type="common">Swimming crab</name>
    <name type="synonym">Neptunus trituberculatus</name>
    <dbReference type="NCBI Taxonomy" id="210409"/>
    <lineage>
        <taxon>Eukaryota</taxon>
        <taxon>Metazoa</taxon>
        <taxon>Ecdysozoa</taxon>
        <taxon>Arthropoda</taxon>
        <taxon>Crustacea</taxon>
        <taxon>Multicrustacea</taxon>
        <taxon>Malacostraca</taxon>
        <taxon>Eumalacostraca</taxon>
        <taxon>Eucarida</taxon>
        <taxon>Decapoda</taxon>
        <taxon>Pleocyemata</taxon>
        <taxon>Brachyura</taxon>
        <taxon>Eubrachyura</taxon>
        <taxon>Portunoidea</taxon>
        <taxon>Portunidae</taxon>
        <taxon>Portuninae</taxon>
        <taxon>Portunus</taxon>
    </lineage>
</organism>
<keyword evidence="3" id="KW-1185">Reference proteome</keyword>
<dbReference type="EMBL" id="VSRR010147754">
    <property type="protein sequence ID" value="MPD05780.1"/>
    <property type="molecule type" value="Genomic_DNA"/>
</dbReference>
<feature type="compositionally biased region" description="Basic and acidic residues" evidence="1">
    <location>
        <begin position="9"/>
        <end position="20"/>
    </location>
</feature>
<reference evidence="2 3" key="1">
    <citation type="submission" date="2019-05" db="EMBL/GenBank/DDBJ databases">
        <title>Another draft genome of Portunus trituberculatus and its Hox gene families provides insights of decapod evolution.</title>
        <authorList>
            <person name="Jeong J.-H."/>
            <person name="Song I."/>
            <person name="Kim S."/>
            <person name="Choi T."/>
            <person name="Kim D."/>
            <person name="Ryu S."/>
            <person name="Kim W."/>
        </authorList>
    </citation>
    <scope>NUCLEOTIDE SEQUENCE [LARGE SCALE GENOMIC DNA]</scope>
    <source>
        <tissue evidence="2">Muscle</tissue>
    </source>
</reference>
<name>A0A5B7KF10_PORTR</name>
<proteinExistence type="predicted"/>
<dbReference type="Proteomes" id="UP000324222">
    <property type="component" value="Unassembled WGS sequence"/>
</dbReference>
<accession>A0A5B7KF10</accession>
<feature type="region of interest" description="Disordered" evidence="1">
    <location>
        <begin position="1"/>
        <end position="30"/>
    </location>
</feature>
<protein>
    <submittedName>
        <fullName evidence="2">Uncharacterized protein</fullName>
    </submittedName>
</protein>
<comment type="caution">
    <text evidence="2">The sequence shown here is derived from an EMBL/GenBank/DDBJ whole genome shotgun (WGS) entry which is preliminary data.</text>
</comment>
<sequence length="68" mass="7726">MMVRITHQQAERLRSSDPAHHNSRGSPFKRLAHPLHLNSHLQASSFFEAFVPRGGNSELYCWSSLQPA</sequence>
<dbReference type="AlphaFoldDB" id="A0A5B7KF10"/>
<gene>
    <name evidence="2" type="ORF">E2C01_101545</name>
</gene>
<evidence type="ECO:0000313" key="3">
    <source>
        <dbReference type="Proteomes" id="UP000324222"/>
    </source>
</evidence>
<evidence type="ECO:0000256" key="1">
    <source>
        <dbReference type="SAM" id="MobiDB-lite"/>
    </source>
</evidence>
<evidence type="ECO:0000313" key="2">
    <source>
        <dbReference type="EMBL" id="MPD05780.1"/>
    </source>
</evidence>